<reference evidence="9 10" key="1">
    <citation type="journal article" date="2015" name="Microbiome">
        <title>Genomic resolution of linkages in carbon, nitrogen, and sulfur cycling among widespread estuary sediment bacteria.</title>
        <authorList>
            <person name="Baker B.J."/>
            <person name="Lazar C.S."/>
            <person name="Teske A.P."/>
            <person name="Dick G.J."/>
        </authorList>
    </citation>
    <scope>NUCLEOTIDE SEQUENCE [LARGE SCALE GENOMIC DNA]</scope>
    <source>
        <strain evidence="9">SM23_40</strain>
    </source>
</reference>
<keyword evidence="4 5" id="KW-0687">Ribonucleoprotein</keyword>
<evidence type="ECO:0000256" key="4">
    <source>
        <dbReference type="ARBA" id="ARBA00023274"/>
    </source>
</evidence>
<evidence type="ECO:0000259" key="8">
    <source>
        <dbReference type="Pfam" id="PF14693"/>
    </source>
</evidence>
<keyword evidence="2 5" id="KW-0694">RNA-binding</keyword>
<dbReference type="Gene3D" id="2.170.120.20">
    <property type="entry name" value="Ribosomal protein L25, beta domain"/>
    <property type="match status" value="1"/>
</dbReference>
<dbReference type="Pfam" id="PF14693">
    <property type="entry name" value="Ribosomal_TL5_C"/>
    <property type="match status" value="1"/>
</dbReference>
<dbReference type="Pfam" id="PF01386">
    <property type="entry name" value="Ribosomal_L25p"/>
    <property type="match status" value="1"/>
</dbReference>
<dbReference type="GO" id="GO:0008097">
    <property type="term" value="F:5S rRNA binding"/>
    <property type="evidence" value="ECO:0007669"/>
    <property type="project" value="InterPro"/>
</dbReference>
<dbReference type="NCBIfam" id="TIGR00731">
    <property type="entry name" value="bL25_bact_ctc"/>
    <property type="match status" value="1"/>
</dbReference>
<dbReference type="InterPro" id="IPR001021">
    <property type="entry name" value="Ribosomal_bL25_long"/>
</dbReference>
<evidence type="ECO:0000256" key="3">
    <source>
        <dbReference type="ARBA" id="ARBA00022980"/>
    </source>
</evidence>
<feature type="compositionally biased region" description="Acidic residues" evidence="6">
    <location>
        <begin position="199"/>
        <end position="212"/>
    </location>
</feature>
<dbReference type="InterPro" id="IPR020930">
    <property type="entry name" value="Ribosomal_uL5_bac-type"/>
</dbReference>
<comment type="similarity">
    <text evidence="5">Belongs to the bacterial ribosomal protein bL25 family. CTC subfamily.</text>
</comment>
<dbReference type="GO" id="GO:0022625">
    <property type="term" value="C:cytosolic large ribosomal subunit"/>
    <property type="evidence" value="ECO:0007669"/>
    <property type="project" value="TreeGrafter"/>
</dbReference>
<dbReference type="PANTHER" id="PTHR33284">
    <property type="entry name" value="RIBOSOMAL PROTEIN L25/GLN-TRNA SYNTHETASE, ANTI-CODON-BINDING DOMAIN-CONTAINING PROTEIN"/>
    <property type="match status" value="1"/>
</dbReference>
<feature type="compositionally biased region" description="Acidic residues" evidence="6">
    <location>
        <begin position="220"/>
        <end position="230"/>
    </location>
</feature>
<dbReference type="InterPro" id="IPR020056">
    <property type="entry name" value="Rbsml_bL25/Gln-tRNA_synth_N"/>
</dbReference>
<name>A0A0S8G814_UNCT6</name>
<feature type="region of interest" description="Disordered" evidence="6">
    <location>
        <begin position="195"/>
        <end position="230"/>
    </location>
</feature>
<dbReference type="SUPFAM" id="SSF50715">
    <property type="entry name" value="Ribosomal protein L25-like"/>
    <property type="match status" value="1"/>
</dbReference>
<dbReference type="Gene3D" id="2.40.240.10">
    <property type="entry name" value="Ribosomal Protein L25, Chain P"/>
    <property type="match status" value="1"/>
</dbReference>
<evidence type="ECO:0000259" key="7">
    <source>
        <dbReference type="Pfam" id="PF01386"/>
    </source>
</evidence>
<accession>A0A0S8G814</accession>
<feature type="domain" description="Large ribosomal subunit protein bL25 beta" evidence="8">
    <location>
        <begin position="104"/>
        <end position="186"/>
    </location>
</feature>
<feature type="domain" description="Large ribosomal subunit protein bL25 L25" evidence="7">
    <location>
        <begin position="6"/>
        <end position="96"/>
    </location>
</feature>
<dbReference type="PANTHER" id="PTHR33284:SF1">
    <property type="entry name" value="RIBOSOMAL PROTEIN L25_GLN-TRNA SYNTHETASE, ANTI-CODON-BINDING DOMAIN-CONTAINING PROTEIN"/>
    <property type="match status" value="1"/>
</dbReference>
<organism evidence="9 10">
    <name type="scientific">candidate division TA06 bacterium SM23_40</name>
    <dbReference type="NCBI Taxonomy" id="1703774"/>
    <lineage>
        <taxon>Bacteria</taxon>
        <taxon>Bacteria division TA06</taxon>
    </lineage>
</organism>
<dbReference type="InterPro" id="IPR020057">
    <property type="entry name" value="Ribosomal_bL25_b-dom"/>
</dbReference>
<evidence type="ECO:0000256" key="2">
    <source>
        <dbReference type="ARBA" id="ARBA00022884"/>
    </source>
</evidence>
<dbReference type="GO" id="GO:0003735">
    <property type="term" value="F:structural constituent of ribosome"/>
    <property type="evidence" value="ECO:0007669"/>
    <property type="project" value="InterPro"/>
</dbReference>
<comment type="caution">
    <text evidence="9">The sequence shown here is derived from an EMBL/GenBank/DDBJ whole genome shotgun (WGS) entry which is preliminary data.</text>
</comment>
<evidence type="ECO:0000313" key="10">
    <source>
        <dbReference type="Proteomes" id="UP000051717"/>
    </source>
</evidence>
<dbReference type="AlphaFoldDB" id="A0A0S8G814"/>
<dbReference type="CDD" id="cd00495">
    <property type="entry name" value="Ribosomal_L25_TL5_CTC"/>
    <property type="match status" value="1"/>
</dbReference>
<dbReference type="HAMAP" id="MF_01334">
    <property type="entry name" value="Ribosomal_bL25_CTC"/>
    <property type="match status" value="1"/>
</dbReference>
<keyword evidence="3 5" id="KW-0689">Ribosomal protein</keyword>
<dbReference type="InterPro" id="IPR037121">
    <property type="entry name" value="Ribosomal_bL25_C"/>
</dbReference>
<proteinExistence type="inferred from homology"/>
<comment type="function">
    <text evidence="5">This is one of the proteins that binds to the 5S RNA in the ribosome where it forms part of the central protuberance.</text>
</comment>
<dbReference type="GO" id="GO:0006412">
    <property type="term" value="P:translation"/>
    <property type="evidence" value="ECO:0007669"/>
    <property type="project" value="UniProtKB-UniRule"/>
</dbReference>
<comment type="subunit">
    <text evidence="5">Part of the 50S ribosomal subunit; part of the 5S rRNA/L5/L18/L25 subcomplex. Contacts the 5S rRNA. Binds to the 5S rRNA independently of L5 and L18.</text>
</comment>
<protein>
    <recommendedName>
        <fullName evidence="5">Large ribosomal subunit protein bL25</fullName>
    </recommendedName>
    <alternativeName>
        <fullName evidence="5">General stress protein CTC</fullName>
    </alternativeName>
</protein>
<evidence type="ECO:0000256" key="5">
    <source>
        <dbReference type="HAMAP-Rule" id="MF_01334"/>
    </source>
</evidence>
<evidence type="ECO:0000313" key="9">
    <source>
        <dbReference type="EMBL" id="KPK69141.1"/>
    </source>
</evidence>
<keyword evidence="1 5" id="KW-0699">rRNA-binding</keyword>
<evidence type="ECO:0000256" key="6">
    <source>
        <dbReference type="SAM" id="MobiDB-lite"/>
    </source>
</evidence>
<dbReference type="EMBL" id="LJUI01000046">
    <property type="protein sequence ID" value="KPK69141.1"/>
    <property type="molecule type" value="Genomic_DNA"/>
</dbReference>
<dbReference type="InterPro" id="IPR011035">
    <property type="entry name" value="Ribosomal_bL25/Gln-tRNA_synth"/>
</dbReference>
<gene>
    <name evidence="5" type="primary">rplY</name>
    <name evidence="5" type="synonym">ctc</name>
    <name evidence="9" type="ORF">AMJ82_06370</name>
</gene>
<dbReference type="Proteomes" id="UP000051717">
    <property type="component" value="Unassembled WGS sequence"/>
</dbReference>
<sequence length="230" mass="25129">MLEERLEVELREETGKGVAKQLRREGKIPAIVYGAGEETVPLSIDLRRFVAMLQRTGGETALIDLAVVGQGRKEWKTILREVQRDPRSGRLLHIDFQRISMTKEITVGVALRIMGEAFGVKTQGGLLDHHLREVEVRCLPSDIPSHFDVDVSELKIGDTIHVSDLQIEGVEFVTDPMTAVASVLVPTVHVVAPTPAEAPPEEVAEEVGEEAEAPPPEGAPPEEEREGGQG</sequence>
<evidence type="ECO:0000256" key="1">
    <source>
        <dbReference type="ARBA" id="ARBA00022730"/>
    </source>
</evidence>
<dbReference type="InterPro" id="IPR029751">
    <property type="entry name" value="Ribosomal_L25_dom"/>
</dbReference>